<accession>A0AAV0JUX2</accession>
<protein>
    <recommendedName>
        <fullName evidence="4">F-box domain-containing protein</fullName>
    </recommendedName>
</protein>
<dbReference type="CDD" id="cd22160">
    <property type="entry name" value="F-box_AtFBL13-like"/>
    <property type="match status" value="1"/>
</dbReference>
<proteinExistence type="predicted"/>
<evidence type="ECO:0000313" key="3">
    <source>
        <dbReference type="Proteomes" id="UP001154282"/>
    </source>
</evidence>
<dbReference type="SUPFAM" id="SSF81383">
    <property type="entry name" value="F-box domain"/>
    <property type="match status" value="1"/>
</dbReference>
<organism evidence="2 3">
    <name type="scientific">Linum tenue</name>
    <dbReference type="NCBI Taxonomy" id="586396"/>
    <lineage>
        <taxon>Eukaryota</taxon>
        <taxon>Viridiplantae</taxon>
        <taxon>Streptophyta</taxon>
        <taxon>Embryophyta</taxon>
        <taxon>Tracheophyta</taxon>
        <taxon>Spermatophyta</taxon>
        <taxon>Magnoliopsida</taxon>
        <taxon>eudicotyledons</taxon>
        <taxon>Gunneridae</taxon>
        <taxon>Pentapetalae</taxon>
        <taxon>rosids</taxon>
        <taxon>fabids</taxon>
        <taxon>Malpighiales</taxon>
        <taxon>Linaceae</taxon>
        <taxon>Linum</taxon>
    </lineage>
</organism>
<dbReference type="InterPro" id="IPR053781">
    <property type="entry name" value="F-box_AtFBL13-like"/>
</dbReference>
<dbReference type="InterPro" id="IPR053197">
    <property type="entry name" value="F-box_SCFL_complex_component"/>
</dbReference>
<feature type="compositionally biased region" description="Gly residues" evidence="1">
    <location>
        <begin position="1"/>
        <end position="12"/>
    </location>
</feature>
<comment type="caution">
    <text evidence="2">The sequence shown here is derived from an EMBL/GenBank/DDBJ whole genome shotgun (WGS) entry which is preliminary data.</text>
</comment>
<evidence type="ECO:0008006" key="4">
    <source>
        <dbReference type="Google" id="ProtNLM"/>
    </source>
</evidence>
<evidence type="ECO:0000313" key="2">
    <source>
        <dbReference type="EMBL" id="CAI0413373.1"/>
    </source>
</evidence>
<gene>
    <name evidence="2" type="ORF">LITE_LOCUS15913</name>
</gene>
<dbReference type="PANTHER" id="PTHR34223">
    <property type="entry name" value="OS11G0201299 PROTEIN"/>
    <property type="match status" value="1"/>
</dbReference>
<dbReference type="AlphaFoldDB" id="A0AAV0JUX2"/>
<feature type="compositionally biased region" description="Basic and acidic residues" evidence="1">
    <location>
        <begin position="18"/>
        <end position="27"/>
    </location>
</feature>
<dbReference type="Gene3D" id="1.20.1280.50">
    <property type="match status" value="1"/>
</dbReference>
<sequence>MNNDNSGGGELGKAGKRRRDEEETATDRLSHLPEPILYHILSFLDTKLAVQTSVLLRYWNRAWKHVPVLNLDKESFLQDSDQFEKFVSNVLSLRYNLNLRKVVYVDDNNNYAGRAYDRKSMDRLLKVINYALSHGVQHLVLRLRATNNPCNFSSIFSEYCDDECYSMSSDRSTAITTRRRRMVI</sequence>
<dbReference type="PANTHER" id="PTHR34223:SF51">
    <property type="entry name" value="OS06G0556300 PROTEIN"/>
    <property type="match status" value="1"/>
</dbReference>
<feature type="region of interest" description="Disordered" evidence="1">
    <location>
        <begin position="1"/>
        <end position="27"/>
    </location>
</feature>
<keyword evidence="3" id="KW-1185">Reference proteome</keyword>
<dbReference type="EMBL" id="CAMGYJ010000005">
    <property type="protein sequence ID" value="CAI0413373.1"/>
    <property type="molecule type" value="Genomic_DNA"/>
</dbReference>
<dbReference type="InterPro" id="IPR036047">
    <property type="entry name" value="F-box-like_dom_sf"/>
</dbReference>
<dbReference type="Proteomes" id="UP001154282">
    <property type="component" value="Unassembled WGS sequence"/>
</dbReference>
<reference evidence="2" key="1">
    <citation type="submission" date="2022-08" db="EMBL/GenBank/DDBJ databases">
        <authorList>
            <person name="Gutierrez-Valencia J."/>
        </authorList>
    </citation>
    <scope>NUCLEOTIDE SEQUENCE</scope>
</reference>
<evidence type="ECO:0000256" key="1">
    <source>
        <dbReference type="SAM" id="MobiDB-lite"/>
    </source>
</evidence>
<name>A0AAV0JUX2_9ROSI</name>